<dbReference type="PANTHER" id="PTHR31113">
    <property type="entry name" value="UPF0496 PROTEIN 3-RELATED"/>
    <property type="match status" value="1"/>
</dbReference>
<comment type="subcellular location">
    <subcellularLocation>
        <location evidence="1">Membrane</location>
    </subcellularLocation>
</comment>
<dbReference type="EMBL" id="PDCK01000033">
    <property type="protein sequence ID" value="PRQ60824.1"/>
    <property type="molecule type" value="Genomic_DNA"/>
</dbReference>
<evidence type="ECO:0000256" key="7">
    <source>
        <dbReference type="SAM" id="Phobius"/>
    </source>
</evidence>
<keyword evidence="4 7" id="KW-1133">Transmembrane helix</keyword>
<protein>
    <submittedName>
        <fullName evidence="8">Uncharacterized protein</fullName>
    </submittedName>
</protein>
<dbReference type="InterPro" id="IPR007749">
    <property type="entry name" value="DUF677"/>
</dbReference>
<accession>A0A2P6SQ54</accession>
<dbReference type="OrthoDB" id="1171267at2759"/>
<evidence type="ECO:0000256" key="6">
    <source>
        <dbReference type="SAM" id="Coils"/>
    </source>
</evidence>
<keyword evidence="3 7" id="KW-0812">Transmembrane</keyword>
<dbReference type="PANTHER" id="PTHR31113:SF3">
    <property type="entry name" value="UPF0496 PROTEIN 1"/>
    <property type="match status" value="1"/>
</dbReference>
<organism evidence="8 9">
    <name type="scientific">Rosa chinensis</name>
    <name type="common">China rose</name>
    <dbReference type="NCBI Taxonomy" id="74649"/>
    <lineage>
        <taxon>Eukaryota</taxon>
        <taxon>Viridiplantae</taxon>
        <taxon>Streptophyta</taxon>
        <taxon>Embryophyta</taxon>
        <taxon>Tracheophyta</taxon>
        <taxon>Spermatophyta</taxon>
        <taxon>Magnoliopsida</taxon>
        <taxon>eudicotyledons</taxon>
        <taxon>Gunneridae</taxon>
        <taxon>Pentapetalae</taxon>
        <taxon>rosids</taxon>
        <taxon>fabids</taxon>
        <taxon>Rosales</taxon>
        <taxon>Rosaceae</taxon>
        <taxon>Rosoideae</taxon>
        <taxon>Rosoideae incertae sedis</taxon>
        <taxon>Rosa</taxon>
    </lineage>
</organism>
<feature type="coiled-coil region" evidence="6">
    <location>
        <begin position="247"/>
        <end position="277"/>
    </location>
</feature>
<evidence type="ECO:0000256" key="5">
    <source>
        <dbReference type="ARBA" id="ARBA00023136"/>
    </source>
</evidence>
<evidence type="ECO:0000313" key="8">
    <source>
        <dbReference type="EMBL" id="PRQ60824.1"/>
    </source>
</evidence>
<dbReference type="Pfam" id="PF05055">
    <property type="entry name" value="DUF677"/>
    <property type="match status" value="1"/>
</dbReference>
<dbReference type="Proteomes" id="UP000238479">
    <property type="component" value="Unassembled WGS sequence"/>
</dbReference>
<dbReference type="Gramene" id="PRQ60824">
    <property type="protein sequence ID" value="PRQ60824"/>
    <property type="gene ID" value="RchiOBHm_Chr0c38g0503051"/>
</dbReference>
<comment type="caution">
    <text evidence="8">The sequence shown here is derived from an EMBL/GenBank/DDBJ whole genome shotgun (WGS) entry which is preliminary data.</text>
</comment>
<dbReference type="GO" id="GO:0016020">
    <property type="term" value="C:membrane"/>
    <property type="evidence" value="ECO:0007669"/>
    <property type="project" value="UniProtKB-SubCell"/>
</dbReference>
<evidence type="ECO:0000256" key="4">
    <source>
        <dbReference type="ARBA" id="ARBA00022989"/>
    </source>
</evidence>
<evidence type="ECO:0000256" key="2">
    <source>
        <dbReference type="ARBA" id="ARBA00009074"/>
    </source>
</evidence>
<reference evidence="8 9" key="1">
    <citation type="journal article" date="2018" name="Nat. Genet.">
        <title>The Rosa genome provides new insights in the design of modern roses.</title>
        <authorList>
            <person name="Bendahmane M."/>
        </authorList>
    </citation>
    <scope>NUCLEOTIDE SEQUENCE [LARGE SCALE GENOMIC DNA]</scope>
    <source>
        <strain evidence="9">cv. Old Blush</strain>
    </source>
</reference>
<comment type="similarity">
    <text evidence="2">Belongs to the UPF0496 family.</text>
</comment>
<feature type="transmembrane region" description="Helical" evidence="7">
    <location>
        <begin position="140"/>
        <end position="173"/>
    </location>
</feature>
<keyword evidence="6" id="KW-0175">Coiled coil</keyword>
<evidence type="ECO:0000313" key="9">
    <source>
        <dbReference type="Proteomes" id="UP000238479"/>
    </source>
</evidence>
<gene>
    <name evidence="8" type="ORF">RchiOBHm_Chr0c38g0503051</name>
</gene>
<name>A0A2P6SQ54_ROSCH</name>
<evidence type="ECO:0000256" key="1">
    <source>
        <dbReference type="ARBA" id="ARBA00004370"/>
    </source>
</evidence>
<evidence type="ECO:0000256" key="3">
    <source>
        <dbReference type="ARBA" id="ARBA00022692"/>
    </source>
</evidence>
<dbReference type="STRING" id="74649.A0A2P6SQ54"/>
<keyword evidence="9" id="KW-1185">Reference proteome</keyword>
<keyword evidence="5 7" id="KW-0472">Membrane</keyword>
<proteinExistence type="inferred from homology"/>
<dbReference type="AlphaFoldDB" id="A0A2P6SQ54"/>
<sequence>MKGVRKLSRKIFKKICKRDGDLWRYYEDACKNEEDFLTELGKFLESYEKCLIQITKVGNNDGGIDDGYMRILEKLKNVKGASGRVHDQHFAEQMLLENVKCLMKRREDLHEELISQKGKPRKKYDCTRAWRRCLRMVTNILFIGAAAAEFACTVVAAVMAAPLVALAVAATIIPTLAGQHWTLSWIEDCEIPFEYPDDVIRLMQSGTVLSIKELGEIQTRLDRVVNDIKSLLSHLNSVIEDEVNLNMKSIERLLKNINELMERARNSKSQILEARDEVSTSIKITKGI</sequence>